<keyword evidence="5" id="KW-0862">Zinc</keyword>
<dbReference type="GO" id="GO:0051603">
    <property type="term" value="P:proteolysis involved in protein catabolic process"/>
    <property type="evidence" value="ECO:0007669"/>
    <property type="project" value="TreeGrafter"/>
</dbReference>
<dbReference type="Gene3D" id="3.30.830.10">
    <property type="entry name" value="Metalloenzyme, LuxS/M16 peptidase-like"/>
    <property type="match status" value="4"/>
</dbReference>
<dbReference type="GO" id="GO:0005739">
    <property type="term" value="C:mitochondrion"/>
    <property type="evidence" value="ECO:0007669"/>
    <property type="project" value="TreeGrafter"/>
</dbReference>
<evidence type="ECO:0000256" key="6">
    <source>
        <dbReference type="ARBA" id="ARBA00023049"/>
    </source>
</evidence>
<evidence type="ECO:0000256" key="2">
    <source>
        <dbReference type="ARBA" id="ARBA00022670"/>
    </source>
</evidence>
<evidence type="ECO:0000259" key="10">
    <source>
        <dbReference type="Pfam" id="PF16187"/>
    </source>
</evidence>
<dbReference type="KEGG" id="slb:AWJ20_816"/>
<dbReference type="PANTHER" id="PTHR43690:SF18">
    <property type="entry name" value="INSULIN-DEGRADING ENZYME-RELATED"/>
    <property type="match status" value="1"/>
</dbReference>
<feature type="domain" description="Coenzyme PQQ synthesis protein F-like C-terminal lobe" evidence="11">
    <location>
        <begin position="788"/>
        <end position="886"/>
    </location>
</feature>
<dbReference type="FunFam" id="3.30.830.10:FF:000004">
    <property type="entry name" value="Putative insulin-degrading enzyme"/>
    <property type="match status" value="1"/>
</dbReference>
<evidence type="ECO:0000313" key="12">
    <source>
        <dbReference type="EMBL" id="ANB12559.1"/>
    </source>
</evidence>
<dbReference type="GO" id="GO:0046872">
    <property type="term" value="F:metal ion binding"/>
    <property type="evidence" value="ECO:0007669"/>
    <property type="project" value="UniProtKB-KW"/>
</dbReference>
<feature type="domain" description="Peptidase M16 middle/third" evidence="10">
    <location>
        <begin position="394"/>
        <end position="681"/>
    </location>
</feature>
<dbReference type="RefSeq" id="XP_018735036.1">
    <property type="nucleotide sequence ID" value="XM_018882782.1"/>
</dbReference>
<dbReference type="Pfam" id="PF22456">
    <property type="entry name" value="PqqF-like_C_4"/>
    <property type="match status" value="1"/>
</dbReference>
<dbReference type="InterPro" id="IPR007863">
    <property type="entry name" value="Peptidase_M16_C"/>
</dbReference>
<evidence type="ECO:0000256" key="1">
    <source>
        <dbReference type="ARBA" id="ARBA00007261"/>
    </source>
</evidence>
<dbReference type="GeneID" id="30037890"/>
<dbReference type="PANTHER" id="PTHR43690">
    <property type="entry name" value="NARDILYSIN"/>
    <property type="match status" value="1"/>
</dbReference>
<dbReference type="AlphaFoldDB" id="A0A167D6Z0"/>
<evidence type="ECO:0000256" key="7">
    <source>
        <dbReference type="RuleBase" id="RU004447"/>
    </source>
</evidence>
<dbReference type="InterPro" id="IPR001431">
    <property type="entry name" value="Pept_M16_Zn_BS"/>
</dbReference>
<dbReference type="EMBL" id="CP014501">
    <property type="protein sequence ID" value="ANB12559.1"/>
    <property type="molecule type" value="Genomic_DNA"/>
</dbReference>
<dbReference type="InterPro" id="IPR050626">
    <property type="entry name" value="Peptidase_M16"/>
</dbReference>
<organism evidence="12 13">
    <name type="scientific">Sugiyamaella lignohabitans</name>
    <dbReference type="NCBI Taxonomy" id="796027"/>
    <lineage>
        <taxon>Eukaryota</taxon>
        <taxon>Fungi</taxon>
        <taxon>Dikarya</taxon>
        <taxon>Ascomycota</taxon>
        <taxon>Saccharomycotina</taxon>
        <taxon>Dipodascomycetes</taxon>
        <taxon>Dipodascales</taxon>
        <taxon>Trichomonascaceae</taxon>
        <taxon>Sugiyamaella</taxon>
    </lineage>
</organism>
<dbReference type="GO" id="GO:0043171">
    <property type="term" value="P:peptide catabolic process"/>
    <property type="evidence" value="ECO:0007669"/>
    <property type="project" value="TreeGrafter"/>
</dbReference>
<dbReference type="PROSITE" id="PS00143">
    <property type="entry name" value="INSULINASE"/>
    <property type="match status" value="1"/>
</dbReference>
<dbReference type="Pfam" id="PF00675">
    <property type="entry name" value="Peptidase_M16"/>
    <property type="match status" value="1"/>
</dbReference>
<dbReference type="OrthoDB" id="952271at2759"/>
<dbReference type="InterPro" id="IPR011249">
    <property type="entry name" value="Metalloenz_LuxS/M16"/>
</dbReference>
<keyword evidence="2" id="KW-0645">Protease</keyword>
<comment type="similarity">
    <text evidence="1 7">Belongs to the peptidase M16 family.</text>
</comment>
<accession>A0A167D6Z0</accession>
<evidence type="ECO:0000259" key="9">
    <source>
        <dbReference type="Pfam" id="PF05193"/>
    </source>
</evidence>
<dbReference type="Proteomes" id="UP000189580">
    <property type="component" value="Chromosome a"/>
</dbReference>
<keyword evidence="3" id="KW-0479">Metal-binding</keyword>
<dbReference type="Pfam" id="PF05193">
    <property type="entry name" value="Peptidase_M16_C"/>
    <property type="match status" value="1"/>
</dbReference>
<keyword evidence="4" id="KW-0378">Hydrolase</keyword>
<evidence type="ECO:0000259" key="11">
    <source>
        <dbReference type="Pfam" id="PF22456"/>
    </source>
</evidence>
<dbReference type="GO" id="GO:0004222">
    <property type="term" value="F:metalloendopeptidase activity"/>
    <property type="evidence" value="ECO:0007669"/>
    <property type="project" value="InterPro"/>
</dbReference>
<gene>
    <name evidence="12" type="primary">STE23</name>
    <name evidence="12" type="ORF">AWJ20_816</name>
</gene>
<dbReference type="InterPro" id="IPR011765">
    <property type="entry name" value="Pept_M16_N"/>
</dbReference>
<dbReference type="SUPFAM" id="SSF63411">
    <property type="entry name" value="LuxS/MPP-like metallohydrolase"/>
    <property type="match status" value="4"/>
</dbReference>
<feature type="domain" description="Peptidase M16 C-terminal" evidence="9">
    <location>
        <begin position="205"/>
        <end position="388"/>
    </location>
</feature>
<evidence type="ECO:0000313" key="13">
    <source>
        <dbReference type="Proteomes" id="UP000189580"/>
    </source>
</evidence>
<dbReference type="GO" id="GO:0005829">
    <property type="term" value="C:cytosol"/>
    <property type="evidence" value="ECO:0007669"/>
    <property type="project" value="TreeGrafter"/>
</dbReference>
<reference evidence="12 13" key="1">
    <citation type="submission" date="2016-02" db="EMBL/GenBank/DDBJ databases">
        <title>Complete genome sequence and transcriptome regulation of the pentose utilising yeast Sugiyamaella lignohabitans.</title>
        <authorList>
            <person name="Bellasio M."/>
            <person name="Peymann A."/>
            <person name="Valli M."/>
            <person name="Sipitzky M."/>
            <person name="Graf A."/>
            <person name="Sauer M."/>
            <person name="Marx H."/>
            <person name="Mattanovich D."/>
        </authorList>
    </citation>
    <scope>NUCLEOTIDE SEQUENCE [LARGE SCALE GENOMIC DNA]</scope>
    <source>
        <strain evidence="12 13">CBS 10342</strain>
    </source>
</reference>
<name>A0A167D6Z0_9ASCO</name>
<sequence>MTSSGIDSSRPTTASIVASNLEKPLLDERQYRVITLPNKLEALLINDVDTDKASAALDVNVGSYSDPNDLYGLAHFCEHLLFMGTEKYPSENEYSQYLSEHSGSSNAYTSSEETNYFFEVAHDYLEGALDRFAQFFICPLFSPDCKDREIRAVDSENKKNLQSDSWRLHQLDRSLSNPHHVYNKFSTGNLTTLNDEPLARNVNVRDELLKFHQQLYSANLMKLVIVGRESLDTLEEWVVSKFSAIRNIDIPRPHSEYHSNGIVPLTSKELGKIIRAKPVMDTKHLVLTFPVPDQRPVYTVKPSHYFSHLIGHEGPGSLLHYFKQREWANSLSAGSQHVIDGTDFFVVDVELTTKGLDNYEQVLYGIFEYLKLLELTPPQSWIFDELKEMTVVDFKFKQKTDAIDVASRLATVLQRPGLPREHLLSHNLMRDYRSELISDFVTYLNPDNFRAVLTGQSLSGLDKREKWYGTEYSEQNIDPEILAKLKNTKYDAKTSPYQLPAKNEFIPTNFAVNRKERNSDEPLKRPNLVRRTDQVSVWHKKDDTFWVPKARVYIKLTNPFANMTPSNSVKTGMFVSLINDALVEFAYNAEVAGLRYEVATAKGGIEISVNGYNDKILVLIERILEKIKSYKVVDPSRFEVLKEKSQRSNQNFGYTVPYNQIGQYTYFLLNEHVWHIDEKSAELDNLELQDMQAFIGEFVRQFQIEILAFGNITKEEALKVSDLCVDILRSRPLAVSQRVLGRSYLLPPSSSNYYNINLKDEKNVNSCIDYTMQVGLITEAEKRVTLELLAEIAHEPAFNQLRTKEQLGYVVFGGVRSTRTTMGYRVLVQSERTTDYLEERIDQFLYKLGDILEKLPDADFKSYVEAVIVRKLEKRKNLSEESNRYWTHIQSGYYNFLKHESDVEIIRTLKKEHVIKLYNEYINPDSPSRSKLVVHLKSQSPPVQSQEVLITTAVINLASKYNIEYTQAEMAEMAEACQGKELPEIVAVISAKLSAKGLSNSDTSKFLSELNASVNPTGDKKYPEGENITDVGHFKSRLALTEAPTPLFDLSMYQEQGAKL</sequence>
<evidence type="ECO:0000256" key="5">
    <source>
        <dbReference type="ARBA" id="ARBA00022833"/>
    </source>
</evidence>
<evidence type="ECO:0000259" key="8">
    <source>
        <dbReference type="Pfam" id="PF00675"/>
    </source>
</evidence>
<proteinExistence type="inferred from homology"/>
<protein>
    <submittedName>
        <fullName evidence="12">Ste23p</fullName>
    </submittedName>
</protein>
<keyword evidence="6" id="KW-0482">Metalloprotease</keyword>
<dbReference type="InterPro" id="IPR032632">
    <property type="entry name" value="Peptidase_M16_M"/>
</dbReference>
<dbReference type="FunFam" id="3.30.830.10:FF:000003">
    <property type="entry name" value="Insulin-degrading enzyme"/>
    <property type="match status" value="1"/>
</dbReference>
<dbReference type="InterPro" id="IPR054734">
    <property type="entry name" value="PqqF-like_C_4"/>
</dbReference>
<evidence type="ECO:0000256" key="3">
    <source>
        <dbReference type="ARBA" id="ARBA00022723"/>
    </source>
</evidence>
<keyword evidence="13" id="KW-1185">Reference proteome</keyword>
<dbReference type="Pfam" id="PF16187">
    <property type="entry name" value="Peptidase_M16_M"/>
    <property type="match status" value="1"/>
</dbReference>
<evidence type="ECO:0000256" key="4">
    <source>
        <dbReference type="ARBA" id="ARBA00022801"/>
    </source>
</evidence>
<feature type="domain" description="Peptidase M16 N-terminal" evidence="8">
    <location>
        <begin position="43"/>
        <end position="178"/>
    </location>
</feature>
<dbReference type="FunFam" id="3.30.830.10:FF:000005">
    <property type="entry name" value="nardilysin isoform X1"/>
    <property type="match status" value="1"/>
</dbReference>